<evidence type="ECO:0000313" key="2">
    <source>
        <dbReference type="EMBL" id="MDC0711774.1"/>
    </source>
</evidence>
<evidence type="ECO:0000259" key="1">
    <source>
        <dbReference type="PROSITE" id="PS50011"/>
    </source>
</evidence>
<name>A0ABT5DFC0_9BACT</name>
<feature type="domain" description="Protein kinase" evidence="1">
    <location>
        <begin position="15"/>
        <end position="285"/>
    </location>
</feature>
<dbReference type="GO" id="GO:0016301">
    <property type="term" value="F:kinase activity"/>
    <property type="evidence" value="ECO:0007669"/>
    <property type="project" value="UniProtKB-KW"/>
</dbReference>
<dbReference type="Pfam" id="PF00069">
    <property type="entry name" value="Pkinase"/>
    <property type="match status" value="1"/>
</dbReference>
<dbReference type="PROSITE" id="PS50011">
    <property type="entry name" value="PROTEIN_KINASE_DOM"/>
    <property type="match status" value="1"/>
</dbReference>
<sequence>MRAAVLQEGTEVGAWRVVSPCGRGSYGAVYRVEKREEPQGGAFALKMALHAWDPRFEREGELLRRVRHESVPRLEDWGEWKVRGGGVYPYLVMEWVEGEGLYEWAGQRRVSSQEVARVLGQVARALEATHVVGGVHRDVKGDNVRVRSGDGRAVLMDFGSGNYQGARPLTHQPPPPGTYEYQSPESLRFQWEGLGQRVGRYEAGPADDVYALGVTAYRVVTGRYPPEVKVDKTEEGYRVLGREWVGPERWVEVSPEMGKLIQQMLAEEPSARGSAAEVAQALERMAECQNQEADPRGGSPVESAAEVRSAQATEWRHAWKWVPWAAACVGTAACMGGALAVSVDWARGSRLGGVAEIGPVQAKADEERDAGTVGLADAVLEAPASGTAPGEAKQRVSLDMPKQPFPGQHQPPCEKPQIAVNGGCWIRVSDVGAPCGANYYEWKKGCYMPMLPPPRPQTSSPP</sequence>
<organism evidence="2 3">
    <name type="scientific">Stigmatella ashevillensis</name>
    <dbReference type="NCBI Taxonomy" id="2995309"/>
    <lineage>
        <taxon>Bacteria</taxon>
        <taxon>Pseudomonadati</taxon>
        <taxon>Myxococcota</taxon>
        <taxon>Myxococcia</taxon>
        <taxon>Myxococcales</taxon>
        <taxon>Cystobacterineae</taxon>
        <taxon>Archangiaceae</taxon>
        <taxon>Stigmatella</taxon>
    </lineage>
</organism>
<dbReference type="CDD" id="cd14014">
    <property type="entry name" value="STKc_PknB_like"/>
    <property type="match status" value="1"/>
</dbReference>
<comment type="caution">
    <text evidence="2">The sequence shown here is derived from an EMBL/GenBank/DDBJ whole genome shotgun (WGS) entry which is preliminary data.</text>
</comment>
<protein>
    <submittedName>
        <fullName evidence="2">Serine/threonine-protein kinase</fullName>
    </submittedName>
</protein>
<dbReference type="Gene3D" id="3.30.200.20">
    <property type="entry name" value="Phosphorylase Kinase, domain 1"/>
    <property type="match status" value="1"/>
</dbReference>
<keyword evidence="2" id="KW-0808">Transferase</keyword>
<dbReference type="Gene3D" id="1.10.510.10">
    <property type="entry name" value="Transferase(Phosphotransferase) domain 1"/>
    <property type="match status" value="1"/>
</dbReference>
<dbReference type="EMBL" id="JAQNDM010000002">
    <property type="protein sequence ID" value="MDC0711774.1"/>
    <property type="molecule type" value="Genomic_DNA"/>
</dbReference>
<dbReference type="Proteomes" id="UP001221838">
    <property type="component" value="Unassembled WGS sequence"/>
</dbReference>
<dbReference type="RefSeq" id="WP_272141768.1">
    <property type="nucleotide sequence ID" value="NZ_JAQNDM010000002.1"/>
</dbReference>
<proteinExistence type="predicted"/>
<keyword evidence="2" id="KW-0418">Kinase</keyword>
<dbReference type="PANTHER" id="PTHR24347">
    <property type="entry name" value="SERINE/THREONINE-PROTEIN KINASE"/>
    <property type="match status" value="1"/>
</dbReference>
<gene>
    <name evidence="2" type="ORF">POL68_25115</name>
</gene>
<dbReference type="SMART" id="SM00220">
    <property type="entry name" value="S_TKc"/>
    <property type="match status" value="1"/>
</dbReference>
<evidence type="ECO:0000313" key="3">
    <source>
        <dbReference type="Proteomes" id="UP001221838"/>
    </source>
</evidence>
<dbReference type="SUPFAM" id="SSF56112">
    <property type="entry name" value="Protein kinase-like (PK-like)"/>
    <property type="match status" value="1"/>
</dbReference>
<dbReference type="InterPro" id="IPR000719">
    <property type="entry name" value="Prot_kinase_dom"/>
</dbReference>
<keyword evidence="3" id="KW-1185">Reference proteome</keyword>
<accession>A0ABT5DFC0</accession>
<reference evidence="2 3" key="1">
    <citation type="submission" date="2022-11" db="EMBL/GenBank/DDBJ databases">
        <title>Minimal conservation of predation-associated metabolite biosynthetic gene clusters underscores biosynthetic potential of Myxococcota including descriptions for ten novel species: Archangium lansinium sp. nov., Myxococcus landrumus sp. nov., Nannocystis bai.</title>
        <authorList>
            <person name="Ahearne A."/>
            <person name="Stevens C."/>
            <person name="Dowd S."/>
        </authorList>
    </citation>
    <scope>NUCLEOTIDE SEQUENCE [LARGE SCALE GENOMIC DNA]</scope>
    <source>
        <strain evidence="2 3">NCWAL01</strain>
    </source>
</reference>
<dbReference type="InterPro" id="IPR011009">
    <property type="entry name" value="Kinase-like_dom_sf"/>
</dbReference>